<keyword evidence="5" id="KW-1185">Reference proteome</keyword>
<keyword evidence="2 4" id="KW-0808">Transferase</keyword>
<reference evidence="4 5" key="1">
    <citation type="submission" date="2019-06" db="EMBL/GenBank/DDBJ databases">
        <title>Sequencing the genomes of 1000 actinobacteria strains.</title>
        <authorList>
            <person name="Klenk H.-P."/>
        </authorList>
    </citation>
    <scope>NUCLEOTIDE SEQUENCE [LARGE SCALE GENOMIC DNA]</scope>
    <source>
        <strain evidence="4 5">DSM 105492</strain>
    </source>
</reference>
<gene>
    <name evidence="4" type="ORF">FB391_2795</name>
</gene>
<dbReference type="PANTHER" id="PTHR45947:SF3">
    <property type="entry name" value="SULFOQUINOVOSYL TRANSFERASE SQD2"/>
    <property type="match status" value="1"/>
</dbReference>
<dbReference type="SUPFAM" id="SSF53756">
    <property type="entry name" value="UDP-Glycosyltransferase/glycogen phosphorylase"/>
    <property type="match status" value="1"/>
</dbReference>
<dbReference type="Gene3D" id="3.40.50.2000">
    <property type="entry name" value="Glycogen Phosphorylase B"/>
    <property type="match status" value="2"/>
</dbReference>
<dbReference type="EMBL" id="VFPE01000004">
    <property type="protein sequence ID" value="TQM24282.1"/>
    <property type="molecule type" value="Genomic_DNA"/>
</dbReference>
<dbReference type="AlphaFoldDB" id="A0A543ERW8"/>
<dbReference type="GO" id="GO:0016758">
    <property type="term" value="F:hexosyltransferase activity"/>
    <property type="evidence" value="ECO:0007669"/>
    <property type="project" value="TreeGrafter"/>
</dbReference>
<evidence type="ECO:0000313" key="5">
    <source>
        <dbReference type="Proteomes" id="UP000320235"/>
    </source>
</evidence>
<dbReference type="InterPro" id="IPR029044">
    <property type="entry name" value="Nucleotide-diphossugar_trans"/>
</dbReference>
<dbReference type="Pfam" id="PF00534">
    <property type="entry name" value="Glycos_transf_1"/>
    <property type="match status" value="1"/>
</dbReference>
<evidence type="ECO:0000259" key="3">
    <source>
        <dbReference type="Pfam" id="PF00534"/>
    </source>
</evidence>
<dbReference type="Gene3D" id="3.90.550.10">
    <property type="entry name" value="Spore Coat Polysaccharide Biosynthesis Protein SpsA, Chain A"/>
    <property type="match status" value="1"/>
</dbReference>
<evidence type="ECO:0000256" key="2">
    <source>
        <dbReference type="ARBA" id="ARBA00022679"/>
    </source>
</evidence>
<dbReference type="Proteomes" id="UP000320235">
    <property type="component" value="Unassembled WGS sequence"/>
</dbReference>
<accession>A0A543ERW8</accession>
<name>A0A543ERW8_9MICO</name>
<protein>
    <recommendedName>
        <fullName evidence="1">D-inositol 3-phosphate glycosyltransferase</fullName>
    </recommendedName>
</protein>
<dbReference type="OrthoDB" id="9771846at2"/>
<dbReference type="RefSeq" id="WP_141895289.1">
    <property type="nucleotide sequence ID" value="NZ_BAABLH010000016.1"/>
</dbReference>
<organism evidence="4 5">
    <name type="scientific">Microbacterium kyungheense</name>
    <dbReference type="NCBI Taxonomy" id="1263636"/>
    <lineage>
        <taxon>Bacteria</taxon>
        <taxon>Bacillati</taxon>
        <taxon>Actinomycetota</taxon>
        <taxon>Actinomycetes</taxon>
        <taxon>Micrococcales</taxon>
        <taxon>Microbacteriaceae</taxon>
        <taxon>Microbacterium</taxon>
    </lineage>
</organism>
<dbReference type="InterPro" id="IPR001296">
    <property type="entry name" value="Glyco_trans_1"/>
</dbReference>
<comment type="caution">
    <text evidence="4">The sequence shown here is derived from an EMBL/GenBank/DDBJ whole genome shotgun (WGS) entry which is preliminary data.</text>
</comment>
<sequence>MRVLRVAHHAVVSAWRERERHLRGLGDDVRLISAKHWNEGGRDVPLDVDEDAFVVGAGTVGTHPNAFVYDPRPIWRMLRAGPELIDLHEEPFSLATAEVLLLRRLRGSTAPYVLYSAQNLDKRYPIPFRWIERAALRGAAAAYVCNREAGEILVRKGLRGPARLIPLGVDTAAFSPADRPAPGDAAVVGYIGRLEPHKGVPVLLRAVAERPAWRVEITGGGPQRDELAALAAELGVSDRVAFLGFAQGAELADRYRRLDAVVVPSLPTPGWLEQFCRVAVEAMASGVPVVASRSGAIPDVVADAGVLVEPGDPEALRAGLDSVLGGGQWQELRERGLAHAADFTWARVAQQQHALYREVVPAQDAGAARPPQVVAVAYGDAALLDGALQALGDGFAVTIVDNSSSADTRAMAERRGAHYIDSGANLGFGAGVNVALRSLAQRGFAADDVLLLNPDARVSRADVEAMQRALHSGARTAAVGATQVDPRTGEASRVWWPFPSPARAWIDALGLGRFDRAHGFAIGSVLLLRSEAIAAVGEFDERFFLYAEEVDWQKRARDASWSIAVATVDASHIGAGTGGDSTRREALFFASNEKYQRKHFGTVGWQIFRAGVIAGATVRALLTRGESKDAARRRRAIFLEGPVAYAERIR</sequence>
<proteinExistence type="predicted"/>
<evidence type="ECO:0000313" key="4">
    <source>
        <dbReference type="EMBL" id="TQM24282.1"/>
    </source>
</evidence>
<dbReference type="PANTHER" id="PTHR45947">
    <property type="entry name" value="SULFOQUINOVOSYL TRANSFERASE SQD2"/>
    <property type="match status" value="1"/>
</dbReference>
<dbReference type="SUPFAM" id="SSF53448">
    <property type="entry name" value="Nucleotide-diphospho-sugar transferases"/>
    <property type="match status" value="1"/>
</dbReference>
<dbReference type="InterPro" id="IPR050194">
    <property type="entry name" value="Glycosyltransferase_grp1"/>
</dbReference>
<feature type="domain" description="Glycosyl transferase family 1" evidence="3">
    <location>
        <begin position="178"/>
        <end position="331"/>
    </location>
</feature>
<evidence type="ECO:0000256" key="1">
    <source>
        <dbReference type="ARBA" id="ARBA00021292"/>
    </source>
</evidence>